<dbReference type="OrthoDB" id="3152032at2759"/>
<gene>
    <name evidence="1" type="ORF">M404DRAFT_124699</name>
</gene>
<proteinExistence type="predicted"/>
<dbReference type="HOGENOM" id="CLU_176447_0_0_1"/>
<dbReference type="InParanoid" id="A0A0C3PV36"/>
<reference evidence="2" key="2">
    <citation type="submission" date="2015-01" db="EMBL/GenBank/DDBJ databases">
        <title>Evolutionary Origins and Diversification of the Mycorrhizal Mutualists.</title>
        <authorList>
            <consortium name="DOE Joint Genome Institute"/>
            <consortium name="Mycorrhizal Genomics Consortium"/>
            <person name="Kohler A."/>
            <person name="Kuo A."/>
            <person name="Nagy L.G."/>
            <person name="Floudas D."/>
            <person name="Copeland A."/>
            <person name="Barry K.W."/>
            <person name="Cichocki N."/>
            <person name="Veneault-Fourrey C."/>
            <person name="LaButti K."/>
            <person name="Lindquist E.A."/>
            <person name="Lipzen A."/>
            <person name="Lundell T."/>
            <person name="Morin E."/>
            <person name="Murat C."/>
            <person name="Riley R."/>
            <person name="Ohm R."/>
            <person name="Sun H."/>
            <person name="Tunlid A."/>
            <person name="Henrissat B."/>
            <person name="Grigoriev I.V."/>
            <person name="Hibbett D.S."/>
            <person name="Martin F."/>
        </authorList>
    </citation>
    <scope>NUCLEOTIDE SEQUENCE [LARGE SCALE GENOMIC DNA]</scope>
    <source>
        <strain evidence="2">Marx 270</strain>
    </source>
</reference>
<dbReference type="EMBL" id="KN831947">
    <property type="protein sequence ID" value="KIO12689.1"/>
    <property type="molecule type" value="Genomic_DNA"/>
</dbReference>
<protein>
    <submittedName>
        <fullName evidence="1">Uncharacterized protein</fullName>
    </submittedName>
</protein>
<evidence type="ECO:0000313" key="1">
    <source>
        <dbReference type="EMBL" id="KIO12689.1"/>
    </source>
</evidence>
<organism evidence="1 2">
    <name type="scientific">Pisolithus tinctorius Marx 270</name>
    <dbReference type="NCBI Taxonomy" id="870435"/>
    <lineage>
        <taxon>Eukaryota</taxon>
        <taxon>Fungi</taxon>
        <taxon>Dikarya</taxon>
        <taxon>Basidiomycota</taxon>
        <taxon>Agaricomycotina</taxon>
        <taxon>Agaricomycetes</taxon>
        <taxon>Agaricomycetidae</taxon>
        <taxon>Boletales</taxon>
        <taxon>Sclerodermatineae</taxon>
        <taxon>Pisolithaceae</taxon>
        <taxon>Pisolithus</taxon>
    </lineage>
</organism>
<sequence>MAYTTFAHTTTFLPTSPASPNAFTIFTHAQSPRENYALYEDVRQVFGNRNGRKQSAGGSSFKGLKKILGAI</sequence>
<dbReference type="AlphaFoldDB" id="A0A0C3PV36"/>
<keyword evidence="2" id="KW-1185">Reference proteome</keyword>
<evidence type="ECO:0000313" key="2">
    <source>
        <dbReference type="Proteomes" id="UP000054217"/>
    </source>
</evidence>
<dbReference type="Proteomes" id="UP000054217">
    <property type="component" value="Unassembled WGS sequence"/>
</dbReference>
<accession>A0A0C3PV36</accession>
<name>A0A0C3PV36_PISTI</name>
<reference evidence="1 2" key="1">
    <citation type="submission" date="2014-04" db="EMBL/GenBank/DDBJ databases">
        <authorList>
            <consortium name="DOE Joint Genome Institute"/>
            <person name="Kuo A."/>
            <person name="Kohler A."/>
            <person name="Costa M.D."/>
            <person name="Nagy L.G."/>
            <person name="Floudas D."/>
            <person name="Copeland A."/>
            <person name="Barry K.W."/>
            <person name="Cichocki N."/>
            <person name="Veneault-Fourrey C."/>
            <person name="LaButti K."/>
            <person name="Lindquist E.A."/>
            <person name="Lipzen A."/>
            <person name="Lundell T."/>
            <person name="Morin E."/>
            <person name="Murat C."/>
            <person name="Sun H."/>
            <person name="Tunlid A."/>
            <person name="Henrissat B."/>
            <person name="Grigoriev I.V."/>
            <person name="Hibbett D.S."/>
            <person name="Martin F."/>
            <person name="Nordberg H.P."/>
            <person name="Cantor M.N."/>
            <person name="Hua S.X."/>
        </authorList>
    </citation>
    <scope>NUCLEOTIDE SEQUENCE [LARGE SCALE GENOMIC DNA]</scope>
    <source>
        <strain evidence="1 2">Marx 270</strain>
    </source>
</reference>